<proteinExistence type="predicted"/>
<organism evidence="2 3">
    <name type="scientific">Candidatus Wildermuthbacteria bacterium RIFCSPHIGHO2_02_FULL_45_25</name>
    <dbReference type="NCBI Taxonomy" id="1802450"/>
    <lineage>
        <taxon>Bacteria</taxon>
        <taxon>Candidatus Wildermuthiibacteriota</taxon>
    </lineage>
</organism>
<protein>
    <submittedName>
        <fullName evidence="2">Uncharacterized protein</fullName>
    </submittedName>
</protein>
<feature type="region of interest" description="Disordered" evidence="1">
    <location>
        <begin position="141"/>
        <end position="196"/>
    </location>
</feature>
<accession>A0A1G2QZV9</accession>
<dbReference type="EMBL" id="MHTV01000040">
    <property type="protein sequence ID" value="OHA65888.1"/>
    <property type="molecule type" value="Genomic_DNA"/>
</dbReference>
<gene>
    <name evidence="2" type="ORF">A3C04_00110</name>
</gene>
<dbReference type="Proteomes" id="UP000178092">
    <property type="component" value="Unassembled WGS sequence"/>
</dbReference>
<feature type="compositionally biased region" description="Basic and acidic residues" evidence="1">
    <location>
        <begin position="186"/>
        <end position="196"/>
    </location>
</feature>
<evidence type="ECO:0000313" key="3">
    <source>
        <dbReference type="Proteomes" id="UP000178092"/>
    </source>
</evidence>
<reference evidence="2 3" key="1">
    <citation type="journal article" date="2016" name="Nat. Commun.">
        <title>Thousands of microbial genomes shed light on interconnected biogeochemical processes in an aquifer system.</title>
        <authorList>
            <person name="Anantharaman K."/>
            <person name="Brown C.T."/>
            <person name="Hug L.A."/>
            <person name="Sharon I."/>
            <person name="Castelle C.J."/>
            <person name="Probst A.J."/>
            <person name="Thomas B.C."/>
            <person name="Singh A."/>
            <person name="Wilkins M.J."/>
            <person name="Karaoz U."/>
            <person name="Brodie E.L."/>
            <person name="Williams K.H."/>
            <person name="Hubbard S.S."/>
            <person name="Banfield J.F."/>
        </authorList>
    </citation>
    <scope>NUCLEOTIDE SEQUENCE [LARGE SCALE GENOMIC DNA]</scope>
</reference>
<name>A0A1G2QZV9_9BACT</name>
<evidence type="ECO:0000313" key="2">
    <source>
        <dbReference type="EMBL" id="OHA65888.1"/>
    </source>
</evidence>
<evidence type="ECO:0000256" key="1">
    <source>
        <dbReference type="SAM" id="MobiDB-lite"/>
    </source>
</evidence>
<dbReference type="AlphaFoldDB" id="A0A1G2QZV9"/>
<feature type="compositionally biased region" description="Low complexity" evidence="1">
    <location>
        <begin position="167"/>
        <end position="179"/>
    </location>
</feature>
<sequence length="196" mass="22241">MPLSIPPSLRSFSTWYNKNMLTREQYQNLLKTLPEELKEALFSVENLEAIGDICDRNGASQFFESVNREMGDVLFGITLPSQFPQKLADLGLQPLVAQNIATQINRIVFYPVKSALEQIHHKVGQQPNQVNIGIQTPRHSMEQFTQEDTASRPWTPVPTAQQDQPIPQAETQTETPAAPARRRRSSKNDPYRESPE</sequence>
<comment type="caution">
    <text evidence="2">The sequence shown here is derived from an EMBL/GenBank/DDBJ whole genome shotgun (WGS) entry which is preliminary data.</text>
</comment>